<dbReference type="Proteomes" id="UP000646749">
    <property type="component" value="Unassembled WGS sequence"/>
</dbReference>
<dbReference type="Gene3D" id="3.40.630.30">
    <property type="match status" value="1"/>
</dbReference>
<dbReference type="InterPro" id="IPR016181">
    <property type="entry name" value="Acyl_CoA_acyltransferase"/>
</dbReference>
<dbReference type="InterPro" id="IPR031165">
    <property type="entry name" value="GNAT_YJDJ"/>
</dbReference>
<evidence type="ECO:0000259" key="1">
    <source>
        <dbReference type="PROSITE" id="PS51729"/>
    </source>
</evidence>
<protein>
    <submittedName>
        <fullName evidence="2">N-acetyltransferase</fullName>
    </submittedName>
</protein>
<dbReference type="CDD" id="cd04301">
    <property type="entry name" value="NAT_SF"/>
    <property type="match status" value="1"/>
</dbReference>
<evidence type="ECO:0000313" key="2">
    <source>
        <dbReference type="EMBL" id="GIG92588.1"/>
    </source>
</evidence>
<name>A0ABQ4ECY0_9ACTN</name>
<organism evidence="2 3">
    <name type="scientific">Plantactinospora endophytica</name>
    <dbReference type="NCBI Taxonomy" id="673535"/>
    <lineage>
        <taxon>Bacteria</taxon>
        <taxon>Bacillati</taxon>
        <taxon>Actinomycetota</taxon>
        <taxon>Actinomycetes</taxon>
        <taxon>Micromonosporales</taxon>
        <taxon>Micromonosporaceae</taxon>
        <taxon>Plantactinospora</taxon>
    </lineage>
</organism>
<evidence type="ECO:0000313" key="3">
    <source>
        <dbReference type="Proteomes" id="UP000646749"/>
    </source>
</evidence>
<comment type="caution">
    <text evidence="2">The sequence shown here is derived from an EMBL/GenBank/DDBJ whole genome shotgun (WGS) entry which is preliminary data.</text>
</comment>
<dbReference type="EMBL" id="BONW01000044">
    <property type="protein sequence ID" value="GIG92588.1"/>
    <property type="molecule type" value="Genomic_DNA"/>
</dbReference>
<dbReference type="InterPro" id="IPR045057">
    <property type="entry name" value="Gcn5-rel_NAT"/>
</dbReference>
<dbReference type="PANTHER" id="PTHR31435">
    <property type="entry name" value="PROTEIN NATD1"/>
    <property type="match status" value="1"/>
</dbReference>
<reference evidence="2 3" key="1">
    <citation type="submission" date="2021-01" db="EMBL/GenBank/DDBJ databases">
        <title>Whole genome shotgun sequence of Plantactinospora endophytica NBRC 110450.</title>
        <authorList>
            <person name="Komaki H."/>
            <person name="Tamura T."/>
        </authorList>
    </citation>
    <scope>NUCLEOTIDE SEQUENCE [LARGE SCALE GENOMIC DNA]</scope>
    <source>
        <strain evidence="2 3">NBRC 110450</strain>
    </source>
</reference>
<gene>
    <name evidence="2" type="ORF">Pen02_75240</name>
</gene>
<sequence>MSMLVEENPARRRFEILVDDALAGFVAYQIQSGTKVLVHTEVDEAFEGKGVGSALARGTLDQLRDRGELVAVTCPFLLTFIERHPEYAAVVVDA</sequence>
<keyword evidence="3" id="KW-1185">Reference proteome</keyword>
<accession>A0ABQ4ECY0</accession>
<proteinExistence type="predicted"/>
<feature type="domain" description="N-acetyltransferase" evidence="1">
    <location>
        <begin position="6"/>
        <end position="92"/>
    </location>
</feature>
<dbReference type="Pfam" id="PF14542">
    <property type="entry name" value="Acetyltransf_CG"/>
    <property type="match status" value="1"/>
</dbReference>
<dbReference type="SUPFAM" id="SSF55729">
    <property type="entry name" value="Acyl-CoA N-acyltransferases (Nat)"/>
    <property type="match status" value="1"/>
</dbReference>
<dbReference type="PROSITE" id="PS51729">
    <property type="entry name" value="GNAT_YJDJ"/>
    <property type="match status" value="1"/>
</dbReference>
<dbReference type="PANTHER" id="PTHR31435:SF10">
    <property type="entry name" value="BSR4717 PROTEIN"/>
    <property type="match status" value="1"/>
</dbReference>